<organism evidence="1 2">
    <name type="scientific">Eucalyptus globulus</name>
    <name type="common">Tasmanian blue gum</name>
    <dbReference type="NCBI Taxonomy" id="34317"/>
    <lineage>
        <taxon>Eukaryota</taxon>
        <taxon>Viridiplantae</taxon>
        <taxon>Streptophyta</taxon>
        <taxon>Embryophyta</taxon>
        <taxon>Tracheophyta</taxon>
        <taxon>Spermatophyta</taxon>
        <taxon>Magnoliopsida</taxon>
        <taxon>eudicotyledons</taxon>
        <taxon>Gunneridae</taxon>
        <taxon>Pentapetalae</taxon>
        <taxon>rosids</taxon>
        <taxon>malvids</taxon>
        <taxon>Myrtales</taxon>
        <taxon>Myrtaceae</taxon>
        <taxon>Myrtoideae</taxon>
        <taxon>Eucalypteae</taxon>
        <taxon>Eucalyptus</taxon>
    </lineage>
</organism>
<dbReference type="EMBL" id="JBJKBG010000006">
    <property type="protein sequence ID" value="KAL3733367.1"/>
    <property type="molecule type" value="Genomic_DNA"/>
</dbReference>
<name>A0ABD3K278_EUCGL</name>
<dbReference type="Proteomes" id="UP001634007">
    <property type="component" value="Unassembled WGS sequence"/>
</dbReference>
<evidence type="ECO:0008006" key="3">
    <source>
        <dbReference type="Google" id="ProtNLM"/>
    </source>
</evidence>
<proteinExistence type="predicted"/>
<protein>
    <recommendedName>
        <fullName evidence="3">BED-type domain-containing protein</fullName>
    </recommendedName>
</protein>
<comment type="caution">
    <text evidence="1">The sequence shown here is derived from an EMBL/GenBank/DDBJ whole genome shotgun (WGS) entry which is preliminary data.</text>
</comment>
<evidence type="ECO:0000313" key="1">
    <source>
        <dbReference type="EMBL" id="KAL3733367.1"/>
    </source>
</evidence>
<reference evidence="1 2" key="1">
    <citation type="submission" date="2024-11" db="EMBL/GenBank/DDBJ databases">
        <title>Chromosome-level genome assembly of Eucalyptus globulus Labill. provides insights into its genome evolution.</title>
        <authorList>
            <person name="Li X."/>
        </authorList>
    </citation>
    <scope>NUCLEOTIDE SEQUENCE [LARGE SCALE GENOMIC DNA]</scope>
    <source>
        <strain evidence="1">CL2024</strain>
        <tissue evidence="1">Fresh tender leaves</tissue>
    </source>
</reference>
<evidence type="ECO:0000313" key="2">
    <source>
        <dbReference type="Proteomes" id="UP001634007"/>
    </source>
</evidence>
<keyword evidence="2" id="KW-1185">Reference proteome</keyword>
<dbReference type="AlphaFoldDB" id="A0ABD3K278"/>
<accession>A0ABD3K278</accession>
<sequence>MPSATFKLWELVEFLPNKKWKCKLCGYEYAGGEIVAHFARVDGCKVVDARVRSEALQALRGERVVEYSNGQGNVEEGLHLPVTASNEDASRETSIAAVPYLSSGAGLSAFLPLPDTSFSNQSLPDLSDMPCPLNNPMQRICLTCHAH</sequence>
<gene>
    <name evidence="1" type="ORF">ACJRO7_022834</name>
</gene>